<dbReference type="InterPro" id="IPR019812">
    <property type="entry name" value="Hydgase_assmbl_chp_CS"/>
</dbReference>
<comment type="caution">
    <text evidence="2">The sequence shown here is derived from an EMBL/GenBank/DDBJ whole genome shotgun (WGS) entry which is preliminary data.</text>
</comment>
<dbReference type="SUPFAM" id="SSF159127">
    <property type="entry name" value="HupF/HypC-like"/>
    <property type="match status" value="1"/>
</dbReference>
<evidence type="ECO:0000313" key="3">
    <source>
        <dbReference type="Proteomes" id="UP001519289"/>
    </source>
</evidence>
<dbReference type="InterPro" id="IPR001109">
    <property type="entry name" value="Hydrogenase_HupF/HypC"/>
</dbReference>
<comment type="similarity">
    <text evidence="1">Belongs to the HupF/HypC family.</text>
</comment>
<name>A0ABS4JTN7_9FIRM</name>
<dbReference type="RefSeq" id="WP_209467017.1">
    <property type="nucleotide sequence ID" value="NZ_JAGGLG010000019.1"/>
</dbReference>
<evidence type="ECO:0000313" key="2">
    <source>
        <dbReference type="EMBL" id="MBP2018893.1"/>
    </source>
</evidence>
<sequence>MCLAVPARVVETDGCQAVVEVMGNRRRVDVSLVDARPGLYVLLHAGIAIAVLDEAEAEETLGAYRAVVGDAATPAGGPTEGEG</sequence>
<dbReference type="EMBL" id="JAGGLG010000019">
    <property type="protein sequence ID" value="MBP2018893.1"/>
    <property type="molecule type" value="Genomic_DNA"/>
</dbReference>
<accession>A0ABS4JTN7</accession>
<evidence type="ECO:0000256" key="1">
    <source>
        <dbReference type="ARBA" id="ARBA00006018"/>
    </source>
</evidence>
<keyword evidence="3" id="KW-1185">Reference proteome</keyword>
<dbReference type="NCBIfam" id="TIGR00074">
    <property type="entry name" value="hypC_hupF"/>
    <property type="match status" value="1"/>
</dbReference>
<dbReference type="Proteomes" id="UP001519289">
    <property type="component" value="Unassembled WGS sequence"/>
</dbReference>
<organism evidence="2 3">
    <name type="scientific">Symbiobacterium terraclitae</name>
    <dbReference type="NCBI Taxonomy" id="557451"/>
    <lineage>
        <taxon>Bacteria</taxon>
        <taxon>Bacillati</taxon>
        <taxon>Bacillota</taxon>
        <taxon>Clostridia</taxon>
        <taxon>Eubacteriales</taxon>
        <taxon>Symbiobacteriaceae</taxon>
        <taxon>Symbiobacterium</taxon>
    </lineage>
</organism>
<dbReference type="PANTHER" id="PTHR35177:SF2">
    <property type="entry name" value="HYDROGENASE MATURATION FACTOR HYBG"/>
    <property type="match status" value="1"/>
</dbReference>
<dbReference type="Gene3D" id="2.30.30.140">
    <property type="match status" value="1"/>
</dbReference>
<reference evidence="2 3" key="1">
    <citation type="submission" date="2021-03" db="EMBL/GenBank/DDBJ databases">
        <title>Genomic Encyclopedia of Type Strains, Phase IV (KMG-IV): sequencing the most valuable type-strain genomes for metagenomic binning, comparative biology and taxonomic classification.</title>
        <authorList>
            <person name="Goeker M."/>
        </authorList>
    </citation>
    <scope>NUCLEOTIDE SEQUENCE [LARGE SCALE GENOMIC DNA]</scope>
    <source>
        <strain evidence="2 3">DSM 27138</strain>
    </source>
</reference>
<proteinExistence type="inferred from homology"/>
<dbReference type="Pfam" id="PF01455">
    <property type="entry name" value="HupF_HypC"/>
    <property type="match status" value="1"/>
</dbReference>
<dbReference type="PROSITE" id="PS01097">
    <property type="entry name" value="HUPF_HYPC"/>
    <property type="match status" value="1"/>
</dbReference>
<protein>
    <submittedName>
        <fullName evidence="2">Hydrogenase expression/formation protein HypC</fullName>
    </submittedName>
</protein>
<dbReference type="PANTHER" id="PTHR35177">
    <property type="entry name" value="HYDROGENASE MATURATION FACTOR HYBG"/>
    <property type="match status" value="1"/>
</dbReference>
<dbReference type="PRINTS" id="PR00445">
    <property type="entry name" value="HUPFHYPC"/>
</dbReference>
<gene>
    <name evidence="2" type="ORF">J2Z79_002308</name>
</gene>